<evidence type="ECO:0000256" key="3">
    <source>
        <dbReference type="ARBA" id="ARBA00022737"/>
    </source>
</evidence>
<keyword evidence="2" id="KW-0479">Metal-binding</keyword>
<evidence type="ECO:0000256" key="7">
    <source>
        <dbReference type="ARBA" id="ARBA00023163"/>
    </source>
</evidence>
<evidence type="ECO:0000256" key="1">
    <source>
        <dbReference type="ARBA" id="ARBA00004123"/>
    </source>
</evidence>
<keyword evidence="6" id="KW-0805">Transcription regulation</keyword>
<feature type="domain" description="B box-type" evidence="11">
    <location>
        <begin position="1"/>
        <end position="47"/>
    </location>
</feature>
<gene>
    <name evidence="12" type="ORF">Cni_G10044</name>
</gene>
<evidence type="ECO:0000313" key="12">
    <source>
        <dbReference type="EMBL" id="WOL01328.1"/>
    </source>
</evidence>
<evidence type="ECO:0000256" key="4">
    <source>
        <dbReference type="ARBA" id="ARBA00022771"/>
    </source>
</evidence>
<dbReference type="Gene3D" id="3.30.160.60">
    <property type="entry name" value="Classic Zinc Finger"/>
    <property type="match status" value="1"/>
</dbReference>
<dbReference type="PROSITE" id="PS50119">
    <property type="entry name" value="ZF_BBOX"/>
    <property type="match status" value="2"/>
</dbReference>
<dbReference type="Proteomes" id="UP001327560">
    <property type="component" value="Chromosome 3"/>
</dbReference>
<dbReference type="InterPro" id="IPR000315">
    <property type="entry name" value="Znf_B-box"/>
</dbReference>
<proteinExistence type="predicted"/>
<feature type="region of interest" description="Disordered" evidence="10">
    <location>
        <begin position="122"/>
        <end position="141"/>
    </location>
</feature>
<keyword evidence="4 9" id="KW-0863">Zinc-finger</keyword>
<comment type="subcellular location">
    <subcellularLocation>
        <location evidence="1">Nucleus</location>
    </subcellularLocation>
</comment>
<feature type="domain" description="B box-type" evidence="11">
    <location>
        <begin position="64"/>
        <end position="106"/>
    </location>
</feature>
<dbReference type="AlphaFoldDB" id="A0AAQ3K5Y4"/>
<dbReference type="PANTHER" id="PTHR31832:SF63">
    <property type="entry name" value="B-BOX ZINC FINGER PROTEIN 23"/>
    <property type="match status" value="1"/>
</dbReference>
<organism evidence="12 13">
    <name type="scientific">Canna indica</name>
    <name type="common">Indian-shot</name>
    <dbReference type="NCBI Taxonomy" id="4628"/>
    <lineage>
        <taxon>Eukaryota</taxon>
        <taxon>Viridiplantae</taxon>
        <taxon>Streptophyta</taxon>
        <taxon>Embryophyta</taxon>
        <taxon>Tracheophyta</taxon>
        <taxon>Spermatophyta</taxon>
        <taxon>Magnoliopsida</taxon>
        <taxon>Liliopsida</taxon>
        <taxon>Zingiberales</taxon>
        <taxon>Cannaceae</taxon>
        <taxon>Canna</taxon>
    </lineage>
</organism>
<dbReference type="InterPro" id="IPR049808">
    <property type="entry name" value="CONSTANS-like_Bbox1"/>
</dbReference>
<evidence type="ECO:0000256" key="2">
    <source>
        <dbReference type="ARBA" id="ARBA00022723"/>
    </source>
</evidence>
<dbReference type="GO" id="GO:0005634">
    <property type="term" value="C:nucleus"/>
    <property type="evidence" value="ECO:0007669"/>
    <property type="project" value="UniProtKB-SubCell"/>
</dbReference>
<dbReference type="InterPro" id="IPR051979">
    <property type="entry name" value="B-box_zinc_finger"/>
</dbReference>
<evidence type="ECO:0000313" key="13">
    <source>
        <dbReference type="Proteomes" id="UP001327560"/>
    </source>
</evidence>
<evidence type="ECO:0000256" key="8">
    <source>
        <dbReference type="ARBA" id="ARBA00023242"/>
    </source>
</evidence>
<keyword evidence="3" id="KW-0677">Repeat</keyword>
<keyword evidence="5" id="KW-0862">Zinc</keyword>
<dbReference type="SUPFAM" id="SSF57845">
    <property type="entry name" value="B-box zinc-binding domain"/>
    <property type="match status" value="1"/>
</dbReference>
<dbReference type="CDD" id="cd19821">
    <property type="entry name" value="Bbox1_BBX-like"/>
    <property type="match status" value="2"/>
</dbReference>
<name>A0AAQ3K5Y4_9LILI</name>
<dbReference type="SMART" id="SM00336">
    <property type="entry name" value="BBOX"/>
    <property type="match status" value="2"/>
</dbReference>
<keyword evidence="8" id="KW-0539">Nucleus</keyword>
<dbReference type="GO" id="GO:0008270">
    <property type="term" value="F:zinc ion binding"/>
    <property type="evidence" value="ECO:0007669"/>
    <property type="project" value="UniProtKB-KW"/>
</dbReference>
<reference evidence="12 13" key="1">
    <citation type="submission" date="2023-10" db="EMBL/GenBank/DDBJ databases">
        <title>Chromosome-scale genome assembly provides insights into flower coloration mechanisms of Canna indica.</title>
        <authorList>
            <person name="Li C."/>
        </authorList>
    </citation>
    <scope>NUCLEOTIDE SEQUENCE [LARGE SCALE GENOMIC DNA]</scope>
    <source>
        <tissue evidence="12">Flower</tissue>
    </source>
</reference>
<dbReference type="Pfam" id="PF00643">
    <property type="entry name" value="zf-B_box"/>
    <property type="match status" value="2"/>
</dbReference>
<keyword evidence="13" id="KW-1185">Reference proteome</keyword>
<evidence type="ECO:0000256" key="6">
    <source>
        <dbReference type="ARBA" id="ARBA00023015"/>
    </source>
</evidence>
<keyword evidence="7" id="KW-0804">Transcription</keyword>
<dbReference type="EMBL" id="CP136892">
    <property type="protein sequence ID" value="WOL01328.1"/>
    <property type="molecule type" value="Genomic_DNA"/>
</dbReference>
<evidence type="ECO:0000256" key="5">
    <source>
        <dbReference type="ARBA" id="ARBA00022833"/>
    </source>
</evidence>
<dbReference type="FunFam" id="3.30.160.60:FF:000589">
    <property type="entry name" value="B-box zinc finger protein 22"/>
    <property type="match status" value="1"/>
</dbReference>
<sequence length="204" mass="22103">MKIQCDVCERAEAAVLCCADEAALCWGCDQKVHAANKVAGKHQRVPLLPRTSDPSSPSLGIPSCDICQEKTGYFFCLEDRALLCRQCDVATHTASPYVSTHRRFLITGAKVALQNYLADDGNDKNNSSSNSKANSSSSNCCSSKNQVSSLASTDSDVNKGTAGDPIEFAVEHMERFTAEWSWNEFFDGVDLEQCYGQPEPGSSS</sequence>
<dbReference type="PANTHER" id="PTHR31832">
    <property type="entry name" value="B-BOX ZINC FINGER PROTEIN 22"/>
    <property type="match status" value="1"/>
</dbReference>
<evidence type="ECO:0000259" key="11">
    <source>
        <dbReference type="PROSITE" id="PS50119"/>
    </source>
</evidence>
<evidence type="ECO:0000256" key="9">
    <source>
        <dbReference type="PROSITE-ProRule" id="PRU00024"/>
    </source>
</evidence>
<evidence type="ECO:0000256" key="10">
    <source>
        <dbReference type="SAM" id="MobiDB-lite"/>
    </source>
</evidence>
<feature type="compositionally biased region" description="Low complexity" evidence="10">
    <location>
        <begin position="124"/>
        <end position="141"/>
    </location>
</feature>
<dbReference type="GO" id="GO:0009640">
    <property type="term" value="P:photomorphogenesis"/>
    <property type="evidence" value="ECO:0007669"/>
    <property type="project" value="TreeGrafter"/>
</dbReference>
<accession>A0AAQ3K5Y4</accession>
<protein>
    <submittedName>
        <fullName evidence="12">B-box zinc finger protein 22</fullName>
    </submittedName>
</protein>
<dbReference type="GO" id="GO:0006355">
    <property type="term" value="P:regulation of DNA-templated transcription"/>
    <property type="evidence" value="ECO:0007669"/>
    <property type="project" value="TreeGrafter"/>
</dbReference>